<protein>
    <submittedName>
        <fullName evidence="1">Uncharacterized protein</fullName>
    </submittedName>
</protein>
<evidence type="ECO:0000313" key="1">
    <source>
        <dbReference type="EMBL" id="AJG98206.1"/>
    </source>
</evidence>
<accession>A0A0B5QJ44</accession>
<dbReference type="RefSeq" id="WP_041895432.1">
    <property type="nucleotide sequence ID" value="NZ_CP010086.2"/>
</dbReference>
<dbReference type="OrthoDB" id="1878374at2"/>
<organism evidence="1 2">
    <name type="scientific">Clostridium beijerinckii</name>
    <name type="common">Clostridium MP</name>
    <dbReference type="NCBI Taxonomy" id="1520"/>
    <lineage>
        <taxon>Bacteria</taxon>
        <taxon>Bacillati</taxon>
        <taxon>Bacillota</taxon>
        <taxon>Clostridia</taxon>
        <taxon>Eubacteriales</taxon>
        <taxon>Clostridiaceae</taxon>
        <taxon>Clostridium</taxon>
    </lineage>
</organism>
<dbReference type="AlphaFoldDB" id="A0A0B5QJ44"/>
<gene>
    <name evidence="1" type="ORF">LF65_01601</name>
</gene>
<sequence length="109" mass="12513">MDNINTKYKEQLHNGNLVLRTDSGFGSTVNVEKLLSIPKLRFFTKGYSKRTASNLMKDIHYSKYNQADRTAYVYELQQNNGIRYIIVQMLSSKGKLKYSLLITNISGGR</sequence>
<evidence type="ECO:0000313" key="2">
    <source>
        <dbReference type="Proteomes" id="UP000031866"/>
    </source>
</evidence>
<proteinExistence type="predicted"/>
<name>A0A0B5QJ44_CLOBE</name>
<dbReference type="EMBL" id="CP010086">
    <property type="protein sequence ID" value="AJG98206.1"/>
    <property type="molecule type" value="Genomic_DNA"/>
</dbReference>
<dbReference type="KEGG" id="cbei:LF65_01601"/>
<dbReference type="Proteomes" id="UP000031866">
    <property type="component" value="Chromosome"/>
</dbReference>
<reference evidence="2" key="1">
    <citation type="submission" date="2014-12" db="EMBL/GenBank/DDBJ databases">
        <title>Genome sequence of Clostridium beijerinckii strain 59B.</title>
        <authorList>
            <person name="Little G.T."/>
            <person name="Minton N.P."/>
        </authorList>
    </citation>
    <scope>NUCLEOTIDE SEQUENCE [LARGE SCALE GENOMIC DNA]</scope>
    <source>
        <strain evidence="2">59B</strain>
    </source>
</reference>